<dbReference type="Proteomes" id="UP000053144">
    <property type="component" value="Chromosome 11"/>
</dbReference>
<sequence length="80" mass="9507">MKAATLWRRGLRLTGFGDEDGCASWWQFRWRRGWGYRFRSRTRREDGSGTRRVMELRWRDEGEDGVAIWAKVVLAVRDGT</sequence>
<evidence type="ECO:0000313" key="1">
    <source>
        <dbReference type="EMBL" id="KOM57094.1"/>
    </source>
</evidence>
<dbReference type="Gramene" id="KOM57094">
    <property type="protein sequence ID" value="KOM57094"/>
    <property type="gene ID" value="LR48_Vigan11g012600"/>
</dbReference>
<name>A0A0L9VQS3_PHAAN</name>
<dbReference type="AlphaFoldDB" id="A0A0L9VQS3"/>
<protein>
    <submittedName>
        <fullName evidence="1">Uncharacterized protein</fullName>
    </submittedName>
</protein>
<accession>A0A0L9VQS3</accession>
<organism evidence="1 2">
    <name type="scientific">Phaseolus angularis</name>
    <name type="common">Azuki bean</name>
    <name type="synonym">Vigna angularis</name>
    <dbReference type="NCBI Taxonomy" id="3914"/>
    <lineage>
        <taxon>Eukaryota</taxon>
        <taxon>Viridiplantae</taxon>
        <taxon>Streptophyta</taxon>
        <taxon>Embryophyta</taxon>
        <taxon>Tracheophyta</taxon>
        <taxon>Spermatophyta</taxon>
        <taxon>Magnoliopsida</taxon>
        <taxon>eudicotyledons</taxon>
        <taxon>Gunneridae</taxon>
        <taxon>Pentapetalae</taxon>
        <taxon>rosids</taxon>
        <taxon>fabids</taxon>
        <taxon>Fabales</taxon>
        <taxon>Fabaceae</taxon>
        <taxon>Papilionoideae</taxon>
        <taxon>50 kb inversion clade</taxon>
        <taxon>NPAAA clade</taxon>
        <taxon>indigoferoid/millettioid clade</taxon>
        <taxon>Phaseoleae</taxon>
        <taxon>Vigna</taxon>
    </lineage>
</organism>
<dbReference type="EMBL" id="CM003381">
    <property type="protein sequence ID" value="KOM57094.1"/>
    <property type="molecule type" value="Genomic_DNA"/>
</dbReference>
<proteinExistence type="predicted"/>
<gene>
    <name evidence="1" type="ORF">LR48_Vigan11g012600</name>
</gene>
<reference evidence="2" key="1">
    <citation type="journal article" date="2015" name="Proc. Natl. Acad. Sci. U.S.A.">
        <title>Genome sequencing of adzuki bean (Vigna angularis) provides insight into high starch and low fat accumulation and domestication.</title>
        <authorList>
            <person name="Yang K."/>
            <person name="Tian Z."/>
            <person name="Chen C."/>
            <person name="Luo L."/>
            <person name="Zhao B."/>
            <person name="Wang Z."/>
            <person name="Yu L."/>
            <person name="Li Y."/>
            <person name="Sun Y."/>
            <person name="Li W."/>
            <person name="Chen Y."/>
            <person name="Li Y."/>
            <person name="Zhang Y."/>
            <person name="Ai D."/>
            <person name="Zhao J."/>
            <person name="Shang C."/>
            <person name="Ma Y."/>
            <person name="Wu B."/>
            <person name="Wang M."/>
            <person name="Gao L."/>
            <person name="Sun D."/>
            <person name="Zhang P."/>
            <person name="Guo F."/>
            <person name="Wang W."/>
            <person name="Li Y."/>
            <person name="Wang J."/>
            <person name="Varshney R.K."/>
            <person name="Wang J."/>
            <person name="Ling H.Q."/>
            <person name="Wan P."/>
        </authorList>
    </citation>
    <scope>NUCLEOTIDE SEQUENCE</scope>
    <source>
        <strain evidence="2">cv. Jingnong 6</strain>
    </source>
</reference>
<evidence type="ECO:0000313" key="2">
    <source>
        <dbReference type="Proteomes" id="UP000053144"/>
    </source>
</evidence>